<protein>
    <submittedName>
        <fullName evidence="2">Uncharacterized protein</fullName>
    </submittedName>
</protein>
<proteinExistence type="predicted"/>
<reference evidence="2" key="1">
    <citation type="submission" date="2014-05" db="EMBL/GenBank/DDBJ databases">
        <title>The transcriptome of the halophilic microalga Tetraselmis sp. GSL018 isolated from the Great Salt Lake, Utah.</title>
        <authorList>
            <person name="Jinkerson R.E."/>
            <person name="D'Adamo S."/>
            <person name="Posewitz M.C."/>
        </authorList>
    </citation>
    <scope>NUCLEOTIDE SEQUENCE</scope>
    <source>
        <strain evidence="2">GSL018</strain>
    </source>
</reference>
<organism evidence="2">
    <name type="scientific">Tetraselmis sp. GSL018</name>
    <dbReference type="NCBI Taxonomy" id="582737"/>
    <lineage>
        <taxon>Eukaryota</taxon>
        <taxon>Viridiplantae</taxon>
        <taxon>Chlorophyta</taxon>
        <taxon>core chlorophytes</taxon>
        <taxon>Chlorodendrophyceae</taxon>
        <taxon>Chlorodendrales</taxon>
        <taxon>Chlorodendraceae</taxon>
        <taxon>Tetraselmis</taxon>
    </lineage>
</organism>
<dbReference type="EMBL" id="GBEZ01020835">
    <property type="protein sequence ID" value="JAC65868.1"/>
    <property type="molecule type" value="Transcribed_RNA"/>
</dbReference>
<name>A0A061R1L5_9CHLO</name>
<feature type="region of interest" description="Disordered" evidence="1">
    <location>
        <begin position="1"/>
        <end position="34"/>
    </location>
</feature>
<gene>
    <name evidence="2" type="ORF">TSPGSL018_15053</name>
</gene>
<dbReference type="AlphaFoldDB" id="A0A061R1L5"/>
<evidence type="ECO:0000313" key="2">
    <source>
        <dbReference type="EMBL" id="JAC65868.1"/>
    </source>
</evidence>
<accession>A0A061R1L5</accession>
<sequence length="34" mass="3814">MAVAELVRLQQRLPLLPPHPHHSREPDPQVAGSH</sequence>
<evidence type="ECO:0000256" key="1">
    <source>
        <dbReference type="SAM" id="MobiDB-lite"/>
    </source>
</evidence>